<sequence>MAYNQYGGTYGRGQPRGRYRSANGASAPHVPYGAPPGYVYPGAAPGLAAPPGLGPPPGMSPAPGMAPPPGIQQANVPQANRPSGLPPAFQAPTNMPNINFNAPVIRLGTGASSGGGRSDDRPAQSGGRTGLGMERGLDQGRMAARESMQTLLPPTNEEKLRTIFLHQLPEGIGGDEGTKKLLSAVGRLKRWDAFDSVSEERKGTKFGFALFEDIDSVATAVKLLTEEEVQIPTKKQPSSSEAPADDKFDDVEKTKLQVVVDPTSLSYLETYKQSKGDDTSLEQRIEQAREALKLVLRDLFRPPVVETTDANGDIAMGNTADAEENVEVVNIPLAQEDELADIPPDMREVVAGEIAAFRERSNQRDMERLQREEELEEVERRRNGPGRSRLSSPPRNSNNVPLGPRGVSVPNAPAGPKGQNGPNRGVSFVNGGVNNADGTLRQEDEDTDASDEELWRRREAVRKAEEDKMYAEAERKWVNRERSRQAALERERERERHDLENFERRKQEQLDREVGWDDDREAARKTHIYYRDHAAWARKRTAERIEEEARDEADRQAERIEQSREQARLEQARGMADSFLDQQAREMEQREAAAAAAAPQPFKLSLGAAVQRAQASRAAPQRRTIAEVEGLLDDEEVESTKRQLVPIQMDASSGGAGMTEEEISQAVRALAQEIPSEKEGLWAWEVKWEFMDDTVVRDKLRPFVEKKIVEYLGVQEEMLVEAVEEHLRKHGTAGELVEELEGALDDEAEDLVKKLWRMLIFFTESEKRGLPA</sequence>
<feature type="region of interest" description="Disordered" evidence="2">
    <location>
        <begin position="1"/>
        <end position="86"/>
    </location>
</feature>
<protein>
    <submittedName>
        <fullName evidence="4">Hypothetical-protein</fullName>
    </submittedName>
</protein>
<dbReference type="Proteomes" id="UP000219286">
    <property type="component" value="Unassembled WGS sequence"/>
</dbReference>
<evidence type="ECO:0000313" key="5">
    <source>
        <dbReference type="Proteomes" id="UP000219286"/>
    </source>
</evidence>
<dbReference type="GO" id="GO:0006397">
    <property type="term" value="P:mRNA processing"/>
    <property type="evidence" value="ECO:0007669"/>
    <property type="project" value="UniProtKB-KW"/>
</dbReference>
<dbReference type="InterPro" id="IPR002483">
    <property type="entry name" value="PWI_dom"/>
</dbReference>
<dbReference type="PROSITE" id="PS51025">
    <property type="entry name" value="PWI"/>
    <property type="match status" value="1"/>
</dbReference>
<feature type="region of interest" description="Disordered" evidence="2">
    <location>
        <begin position="361"/>
        <end position="455"/>
    </location>
</feature>
<feature type="compositionally biased region" description="Low complexity" evidence="2">
    <location>
        <begin position="385"/>
        <end position="402"/>
    </location>
</feature>
<organism evidence="4 5">
    <name type="scientific">Trichoderma parareesei</name>
    <name type="common">Filamentous fungus</name>
    <dbReference type="NCBI Taxonomy" id="858221"/>
    <lineage>
        <taxon>Eukaryota</taxon>
        <taxon>Fungi</taxon>
        <taxon>Dikarya</taxon>
        <taxon>Ascomycota</taxon>
        <taxon>Pezizomycotina</taxon>
        <taxon>Sordariomycetes</taxon>
        <taxon>Hypocreomycetidae</taxon>
        <taxon>Hypocreales</taxon>
        <taxon>Hypocreaceae</taxon>
        <taxon>Trichoderma</taxon>
    </lineage>
</organism>
<dbReference type="SUPFAM" id="SSF101233">
    <property type="entry name" value="PWI domain"/>
    <property type="match status" value="1"/>
</dbReference>
<feature type="compositionally biased region" description="Basic and acidic residues" evidence="2">
    <location>
        <begin position="361"/>
        <end position="382"/>
    </location>
</feature>
<keyword evidence="5" id="KW-1185">Reference proteome</keyword>
<keyword evidence="1" id="KW-0507">mRNA processing</keyword>
<dbReference type="GO" id="GO:0005681">
    <property type="term" value="C:spliceosomal complex"/>
    <property type="evidence" value="ECO:0007669"/>
    <property type="project" value="TreeGrafter"/>
</dbReference>
<dbReference type="PANTHER" id="PTHR18806:SF4">
    <property type="entry name" value="RNA-BINDING PROTEIN 25"/>
    <property type="match status" value="1"/>
</dbReference>
<feature type="domain" description="PWI" evidence="3">
    <location>
        <begin position="679"/>
        <end position="772"/>
    </location>
</feature>
<accession>A0A2H2ZNB8</accession>
<evidence type="ECO:0000256" key="1">
    <source>
        <dbReference type="ARBA" id="ARBA00022664"/>
    </source>
</evidence>
<comment type="caution">
    <text evidence="4">The sequence shown here is derived from an EMBL/GenBank/DDBJ whole genome shotgun (WGS) entry which is preliminary data.</text>
</comment>
<dbReference type="SMART" id="SM00311">
    <property type="entry name" value="PWI"/>
    <property type="match status" value="1"/>
</dbReference>
<name>A0A2H2ZNB8_TRIPA</name>
<proteinExistence type="predicted"/>
<evidence type="ECO:0000259" key="3">
    <source>
        <dbReference type="PROSITE" id="PS51025"/>
    </source>
</evidence>
<dbReference type="GO" id="GO:0003729">
    <property type="term" value="F:mRNA binding"/>
    <property type="evidence" value="ECO:0007669"/>
    <property type="project" value="TreeGrafter"/>
</dbReference>
<dbReference type="InterPro" id="IPR036483">
    <property type="entry name" value="PWI_dom_sf"/>
</dbReference>
<dbReference type="PANTHER" id="PTHR18806">
    <property type="entry name" value="RBM25 PROTEIN"/>
    <property type="match status" value="1"/>
</dbReference>
<feature type="compositionally biased region" description="Pro residues" evidence="2">
    <location>
        <begin position="52"/>
        <end position="70"/>
    </location>
</feature>
<dbReference type="AlphaFoldDB" id="A0A2H2ZNB8"/>
<reference evidence="4 5" key="1">
    <citation type="journal article" date="2015" name="Genome Announc.">
        <title>Genome sequence and annotation of Trichoderma parareesei, the ancestor of the cellulase producer Trichoderma reesei.</title>
        <authorList>
            <person name="Yang D."/>
            <person name="Pomraning K."/>
            <person name="Kopchinskiy A."/>
            <person name="Karimi Aghcheh R."/>
            <person name="Atanasova L."/>
            <person name="Chenthamara K."/>
            <person name="Baker S.E."/>
            <person name="Zhang R."/>
            <person name="Shen Q."/>
            <person name="Freitag M."/>
            <person name="Kubicek C.P."/>
            <person name="Druzhinina I.S."/>
        </authorList>
    </citation>
    <scope>NUCLEOTIDE SEQUENCE [LARGE SCALE GENOMIC DNA]</scope>
    <source>
        <strain evidence="4 5">CBS 125925</strain>
    </source>
</reference>
<feature type="compositionally biased region" description="Acidic residues" evidence="2">
    <location>
        <begin position="443"/>
        <end position="452"/>
    </location>
</feature>
<dbReference type="InterPro" id="IPR052768">
    <property type="entry name" value="RBM25"/>
</dbReference>
<evidence type="ECO:0000256" key="2">
    <source>
        <dbReference type="SAM" id="MobiDB-lite"/>
    </source>
</evidence>
<feature type="compositionally biased region" description="Polar residues" evidence="2">
    <location>
        <begin position="72"/>
        <end position="81"/>
    </location>
</feature>
<feature type="compositionally biased region" description="Basic and acidic residues" evidence="2">
    <location>
        <begin position="552"/>
        <end position="571"/>
    </location>
</feature>
<feature type="compositionally biased region" description="Low complexity" evidence="2">
    <location>
        <begin position="27"/>
        <end position="51"/>
    </location>
</feature>
<dbReference type="Gene3D" id="1.20.1390.10">
    <property type="entry name" value="PWI domain"/>
    <property type="match status" value="1"/>
</dbReference>
<gene>
    <name evidence="4" type="ORF">A9Z42_0018660</name>
</gene>
<evidence type="ECO:0000313" key="4">
    <source>
        <dbReference type="EMBL" id="OTA01551.1"/>
    </source>
</evidence>
<dbReference type="OrthoDB" id="6275295at2759"/>
<dbReference type="EMBL" id="LFMI01000214">
    <property type="protein sequence ID" value="OTA01551.1"/>
    <property type="molecule type" value="Genomic_DNA"/>
</dbReference>
<feature type="region of interest" description="Disordered" evidence="2">
    <location>
        <begin position="547"/>
        <end position="572"/>
    </location>
</feature>
<feature type="region of interest" description="Disordered" evidence="2">
    <location>
        <begin position="481"/>
        <end position="514"/>
    </location>
</feature>
<dbReference type="Pfam" id="PF01480">
    <property type="entry name" value="PWI"/>
    <property type="match status" value="1"/>
</dbReference>
<feature type="region of interest" description="Disordered" evidence="2">
    <location>
        <begin position="108"/>
        <end position="133"/>
    </location>
</feature>